<keyword evidence="5" id="KW-0346">Stress response</keyword>
<comment type="function">
    <text evidence="5">Molecular chaperone. Has ATPase activity.</text>
</comment>
<dbReference type="SUPFAM" id="SSF110942">
    <property type="entry name" value="HSP90 C-terminal domain"/>
    <property type="match status" value="1"/>
</dbReference>
<dbReference type="SMART" id="SM00387">
    <property type="entry name" value="HATPase_c"/>
    <property type="match status" value="1"/>
</dbReference>
<dbReference type="PROSITE" id="PS00298">
    <property type="entry name" value="HSP90"/>
    <property type="match status" value="1"/>
</dbReference>
<comment type="caution">
    <text evidence="7">The sequence shown here is derived from an EMBL/GenBank/DDBJ whole genome shotgun (WGS) entry which is preliminary data.</text>
</comment>
<dbReference type="Proteomes" id="UP001361239">
    <property type="component" value="Unassembled WGS sequence"/>
</dbReference>
<evidence type="ECO:0000256" key="5">
    <source>
        <dbReference type="HAMAP-Rule" id="MF_00505"/>
    </source>
</evidence>
<dbReference type="NCBIfam" id="NF003555">
    <property type="entry name" value="PRK05218.1"/>
    <property type="match status" value="1"/>
</dbReference>
<keyword evidence="3 5" id="KW-0067">ATP-binding</keyword>
<keyword evidence="8" id="KW-1185">Reference proteome</keyword>
<keyword evidence="2 5" id="KW-0547">Nucleotide-binding</keyword>
<name>A0ABU8S2P7_9SPHN</name>
<dbReference type="SUPFAM" id="SSF54211">
    <property type="entry name" value="Ribosomal protein S5 domain 2-like"/>
    <property type="match status" value="1"/>
</dbReference>
<dbReference type="InterPro" id="IPR020568">
    <property type="entry name" value="Ribosomal_Su5_D2-typ_SF"/>
</dbReference>
<organism evidence="7 8">
    <name type="scientific">Novosphingobium anseongense</name>
    <dbReference type="NCBI Taxonomy" id="3133436"/>
    <lineage>
        <taxon>Bacteria</taxon>
        <taxon>Pseudomonadati</taxon>
        <taxon>Pseudomonadota</taxon>
        <taxon>Alphaproteobacteria</taxon>
        <taxon>Sphingomonadales</taxon>
        <taxon>Sphingomonadaceae</taxon>
        <taxon>Novosphingobium</taxon>
    </lineage>
</organism>
<gene>
    <name evidence="5 7" type="primary">htpG</name>
    <name evidence="7" type="ORF">WG901_23075</name>
</gene>
<evidence type="ECO:0000256" key="3">
    <source>
        <dbReference type="ARBA" id="ARBA00022840"/>
    </source>
</evidence>
<proteinExistence type="inferred from homology"/>
<dbReference type="InterPro" id="IPR036890">
    <property type="entry name" value="HATPase_C_sf"/>
</dbReference>
<evidence type="ECO:0000259" key="6">
    <source>
        <dbReference type="SMART" id="SM00387"/>
    </source>
</evidence>
<dbReference type="InterPro" id="IPR001404">
    <property type="entry name" value="Hsp90_fam"/>
</dbReference>
<comment type="similarity">
    <text evidence="1 5">Belongs to the heat shock protein 90 family.</text>
</comment>
<evidence type="ECO:0000313" key="8">
    <source>
        <dbReference type="Proteomes" id="UP001361239"/>
    </source>
</evidence>
<comment type="subunit">
    <text evidence="5">Homodimer.</text>
</comment>
<feature type="domain" description="Histidine kinase/HSP90-like ATPase" evidence="6">
    <location>
        <begin position="32"/>
        <end position="191"/>
    </location>
</feature>
<dbReference type="Gene3D" id="3.30.565.10">
    <property type="entry name" value="Histidine kinase-like ATPase, C-terminal domain"/>
    <property type="match status" value="1"/>
</dbReference>
<dbReference type="PIRSF" id="PIRSF002583">
    <property type="entry name" value="Hsp90"/>
    <property type="match status" value="1"/>
</dbReference>
<dbReference type="Pfam" id="PF13589">
    <property type="entry name" value="HATPase_c_3"/>
    <property type="match status" value="1"/>
</dbReference>
<dbReference type="Gene3D" id="3.40.50.11260">
    <property type="match status" value="1"/>
</dbReference>
<accession>A0ABU8S2P7</accession>
<reference evidence="7 8" key="1">
    <citation type="submission" date="2024-03" db="EMBL/GenBank/DDBJ databases">
        <authorList>
            <person name="Jo J.-H."/>
        </authorList>
    </citation>
    <scope>NUCLEOTIDE SEQUENCE [LARGE SCALE GENOMIC DNA]</scope>
    <source>
        <strain evidence="7 8">PS1R-30</strain>
    </source>
</reference>
<dbReference type="CDD" id="cd16927">
    <property type="entry name" value="HATPase_Hsp90-like"/>
    <property type="match status" value="1"/>
</dbReference>
<dbReference type="InterPro" id="IPR037196">
    <property type="entry name" value="HSP90_C"/>
</dbReference>
<keyword evidence="5" id="KW-0963">Cytoplasm</keyword>
<evidence type="ECO:0000256" key="4">
    <source>
        <dbReference type="ARBA" id="ARBA00023186"/>
    </source>
</evidence>
<comment type="caution">
    <text evidence="5">Lacks conserved residue(s) required for the propagation of feature annotation.</text>
</comment>
<dbReference type="HAMAP" id="MF_00505">
    <property type="entry name" value="HSP90"/>
    <property type="match status" value="1"/>
</dbReference>
<dbReference type="RefSeq" id="WP_339589492.1">
    <property type="nucleotide sequence ID" value="NZ_JBBHJZ010000009.1"/>
</dbReference>
<dbReference type="PRINTS" id="PR00775">
    <property type="entry name" value="HEATSHOCK90"/>
</dbReference>
<dbReference type="SUPFAM" id="SSF55874">
    <property type="entry name" value="ATPase domain of HSP90 chaperone/DNA topoisomerase II/histidine kinase"/>
    <property type="match status" value="1"/>
</dbReference>
<sequence length="628" mass="69477">MTTMSDAAPETRSFEADVSKLLHLMVHSVYSDKDVFLRELVSNAADACEKLRYEAVAKPELLGDDPRARITVTFDPDQRQLTVEDNGIGMSADEMTEALGTIARSGTKAFMDQFAAGKDREGSQLIGQFGVGFYSAFMVADKVDVTSRRAGSEEAAAWSSDGLGTYTIREAEPETAPARGTRVLLHLKEDAADYAQRFSVERKIKAQSGHVPVPIFLREKPDAEPDQIADGAALWTRSKSEISEEEYTDFYRTNAGQFDAPALTLHYRAEGTHEYNVLAFVPKTKPFDLFDPERTGRMKLYVRRVFITGEAQILPRYLRFVRGLVDSQDLPLNVSREMIQESPVLAAIQKGVTNRLLSEFDKLAQTDEERYLKIWESFGAVLKEGLYEDYARRETLLGLTRFKSTAGNDWRTLKDYAAGLKENQTAIYYAVGTDLDRLASSPQLEGFRARGVEVLLLTDQVDSFWASSGVDFEGKPFKSVTQGLSDLSLIPLPDGEQTAAETSREVASFIDFVKEALGDAVSDVRASERLTESAVCLVAPDAGMDRQLERLLANAGQLAQSSKPVLEINPRHDLVTRLSALADSDKDLREDAAHLLFDEARVADGELPVDPRAFSARLGRILLRGIAG</sequence>
<evidence type="ECO:0000313" key="7">
    <source>
        <dbReference type="EMBL" id="MEJ5979554.1"/>
    </source>
</evidence>
<dbReference type="PANTHER" id="PTHR11528">
    <property type="entry name" value="HEAT SHOCK PROTEIN 90 FAMILY MEMBER"/>
    <property type="match status" value="1"/>
</dbReference>
<dbReference type="InterPro" id="IPR019805">
    <property type="entry name" value="Heat_shock_protein_90_CS"/>
</dbReference>
<comment type="subcellular location">
    <subcellularLocation>
        <location evidence="5">Cytoplasm</location>
    </subcellularLocation>
</comment>
<dbReference type="Gene3D" id="3.30.230.80">
    <property type="match status" value="1"/>
</dbReference>
<protein>
    <recommendedName>
        <fullName evidence="5">Chaperone protein HtpG</fullName>
    </recommendedName>
    <alternativeName>
        <fullName evidence="5">Heat shock protein HtpG</fullName>
    </alternativeName>
    <alternativeName>
        <fullName evidence="5">High temperature protein G</fullName>
    </alternativeName>
</protein>
<evidence type="ECO:0000256" key="2">
    <source>
        <dbReference type="ARBA" id="ARBA00022741"/>
    </source>
</evidence>
<dbReference type="Pfam" id="PF00183">
    <property type="entry name" value="HSP90"/>
    <property type="match status" value="1"/>
</dbReference>
<dbReference type="InterPro" id="IPR003594">
    <property type="entry name" value="HATPase_dom"/>
</dbReference>
<dbReference type="EMBL" id="JBBHJZ010000009">
    <property type="protein sequence ID" value="MEJ5979554.1"/>
    <property type="molecule type" value="Genomic_DNA"/>
</dbReference>
<dbReference type="Gene3D" id="1.20.120.790">
    <property type="entry name" value="Heat shock protein 90, C-terminal domain"/>
    <property type="match status" value="1"/>
</dbReference>
<feature type="region of interest" description="C" evidence="5">
    <location>
        <begin position="551"/>
        <end position="628"/>
    </location>
</feature>
<dbReference type="InterPro" id="IPR020575">
    <property type="entry name" value="Hsp90_N"/>
</dbReference>
<keyword evidence="4 5" id="KW-0143">Chaperone</keyword>
<evidence type="ECO:0000256" key="1">
    <source>
        <dbReference type="ARBA" id="ARBA00008239"/>
    </source>
</evidence>
<feature type="region of interest" description="A; substrate-binding" evidence="5">
    <location>
        <begin position="1"/>
        <end position="336"/>
    </location>
</feature>